<reference evidence="1 2" key="1">
    <citation type="journal article" date="2019" name="Nat. Med.">
        <title>A library of human gut bacterial isolates paired with longitudinal multiomics data enables mechanistic microbiome research.</title>
        <authorList>
            <person name="Poyet M."/>
            <person name="Groussin M."/>
            <person name="Gibbons S.M."/>
            <person name="Avila-Pacheco J."/>
            <person name="Jiang X."/>
            <person name="Kearney S.M."/>
            <person name="Perrotta A.R."/>
            <person name="Berdy B."/>
            <person name="Zhao S."/>
            <person name="Lieberman T.D."/>
            <person name="Swanson P.K."/>
            <person name="Smith M."/>
            <person name="Roesemann S."/>
            <person name="Alexander J.E."/>
            <person name="Rich S.A."/>
            <person name="Livny J."/>
            <person name="Vlamakis H."/>
            <person name="Clish C."/>
            <person name="Bullock K."/>
            <person name="Deik A."/>
            <person name="Scott J."/>
            <person name="Pierce K.A."/>
            <person name="Xavier R.J."/>
            <person name="Alm E.J."/>
        </authorList>
    </citation>
    <scope>NUCLEOTIDE SEQUENCE [LARGE SCALE GENOMIC DNA]</scope>
    <source>
        <strain evidence="1 2">BIOML-A266</strain>
    </source>
</reference>
<dbReference type="EMBL" id="VVXH01000053">
    <property type="protein sequence ID" value="KAA2372928.1"/>
    <property type="molecule type" value="Genomic_DNA"/>
</dbReference>
<organism evidence="1 2">
    <name type="scientific">Alistipes onderdonkii</name>
    <dbReference type="NCBI Taxonomy" id="328813"/>
    <lineage>
        <taxon>Bacteria</taxon>
        <taxon>Pseudomonadati</taxon>
        <taxon>Bacteroidota</taxon>
        <taxon>Bacteroidia</taxon>
        <taxon>Bacteroidales</taxon>
        <taxon>Rikenellaceae</taxon>
        <taxon>Alistipes</taxon>
    </lineage>
</organism>
<dbReference type="Proteomes" id="UP000322940">
    <property type="component" value="Unassembled WGS sequence"/>
</dbReference>
<dbReference type="Pfam" id="PF14112">
    <property type="entry name" value="DUF4284"/>
    <property type="match status" value="1"/>
</dbReference>
<gene>
    <name evidence="1" type="ORF">F2Y10_16820</name>
</gene>
<evidence type="ECO:0000313" key="1">
    <source>
        <dbReference type="EMBL" id="KAA2372928.1"/>
    </source>
</evidence>
<dbReference type="RefSeq" id="WP_130066111.1">
    <property type="nucleotide sequence ID" value="NZ_RCXC01000068.1"/>
</dbReference>
<dbReference type="InterPro" id="IPR025560">
    <property type="entry name" value="Imm22"/>
</dbReference>
<protein>
    <recommendedName>
        <fullName evidence="3">Immunity protein 22</fullName>
    </recommendedName>
</protein>
<proteinExistence type="predicted"/>
<accession>A0A5B3GH12</accession>
<evidence type="ECO:0008006" key="3">
    <source>
        <dbReference type="Google" id="ProtNLM"/>
    </source>
</evidence>
<evidence type="ECO:0000313" key="2">
    <source>
        <dbReference type="Proteomes" id="UP000322940"/>
    </source>
</evidence>
<name>A0A5B3GH12_9BACT</name>
<dbReference type="AlphaFoldDB" id="A0A5B3GH12"/>
<sequence>MSKIMIWVGQFDSEADVEKYMDQSAFRQWWKDYDEDNKELRCQFCKELGVMNYDEDFLIMKFTSDGLAGLLNLIPADTQKISLSMADKNITMANAVICYNCREGISPKKAENATTMTYLGTFEFELSPEGVQGSNAGLEYMIWIGTTDKSREEFMEYFNQDEYMKEIRDYKESRTKKRPNPEHRCQFCKDINIKYYYPEFLTVEIKDEPENPFNLVRMMIDNKLVLDWYIESDIDEYHIKPSNCIVCYIPNGFKDNKRNQKIFIKKKNYDSYETPKKFVDELDSYNGIQYLETYIAALVSR</sequence>
<comment type="caution">
    <text evidence="1">The sequence shown here is derived from an EMBL/GenBank/DDBJ whole genome shotgun (WGS) entry which is preliminary data.</text>
</comment>